<dbReference type="EMBL" id="VNHX01000012">
    <property type="protein sequence ID" value="TYP94341.1"/>
    <property type="molecule type" value="Genomic_DNA"/>
</dbReference>
<accession>A0A5S5DEK2</accession>
<feature type="region of interest" description="Disordered" evidence="1">
    <location>
        <begin position="1"/>
        <end position="20"/>
    </location>
</feature>
<comment type="caution">
    <text evidence="2">The sequence shown here is derived from an EMBL/GenBank/DDBJ whole genome shotgun (WGS) entry which is preliminary data.</text>
</comment>
<evidence type="ECO:0000313" key="3">
    <source>
        <dbReference type="Proteomes" id="UP000325105"/>
    </source>
</evidence>
<keyword evidence="3" id="KW-1185">Reference proteome</keyword>
<dbReference type="AlphaFoldDB" id="A0A5S5DEK2"/>
<proteinExistence type="predicted"/>
<evidence type="ECO:0000256" key="1">
    <source>
        <dbReference type="SAM" id="MobiDB-lite"/>
    </source>
</evidence>
<sequence>MKNISIKKIGNPSDSADGRYGPLLAGVYPEENGESSF</sequence>
<name>A0A5S5DEK2_9SPHI</name>
<dbReference type="Proteomes" id="UP000325105">
    <property type="component" value="Unassembled WGS sequence"/>
</dbReference>
<protein>
    <submittedName>
        <fullName evidence="2">Uncharacterized protein</fullName>
    </submittedName>
</protein>
<organism evidence="2 3">
    <name type="scientific">Sphingobacterium allocomposti</name>
    <dbReference type="NCBI Taxonomy" id="415956"/>
    <lineage>
        <taxon>Bacteria</taxon>
        <taxon>Pseudomonadati</taxon>
        <taxon>Bacteroidota</taxon>
        <taxon>Sphingobacteriia</taxon>
        <taxon>Sphingobacteriales</taxon>
        <taxon>Sphingobacteriaceae</taxon>
        <taxon>Sphingobacterium</taxon>
    </lineage>
</organism>
<gene>
    <name evidence="2" type="ORF">BC792_1124</name>
</gene>
<reference evidence="2 3" key="1">
    <citation type="submission" date="2019-07" db="EMBL/GenBank/DDBJ databases">
        <title>Genomic Encyclopedia of Archaeal and Bacterial Type Strains, Phase II (KMG-II): from individual species to whole genera.</title>
        <authorList>
            <person name="Goeker M."/>
        </authorList>
    </citation>
    <scope>NUCLEOTIDE SEQUENCE [LARGE SCALE GENOMIC DNA]</scope>
    <source>
        <strain evidence="2 3">DSM 18850</strain>
    </source>
</reference>
<evidence type="ECO:0000313" key="2">
    <source>
        <dbReference type="EMBL" id="TYP94341.1"/>
    </source>
</evidence>